<feature type="compositionally biased region" description="Polar residues" evidence="1">
    <location>
        <begin position="1"/>
        <end position="10"/>
    </location>
</feature>
<gene>
    <name evidence="2" type="ORF">AVEN_204571_1</name>
</gene>
<dbReference type="AlphaFoldDB" id="A0A4Y2IFP0"/>
<evidence type="ECO:0000313" key="2">
    <source>
        <dbReference type="EMBL" id="GBM76553.1"/>
    </source>
</evidence>
<dbReference type="EMBL" id="BGPR01002631">
    <property type="protein sequence ID" value="GBM76553.1"/>
    <property type="molecule type" value="Genomic_DNA"/>
</dbReference>
<evidence type="ECO:0000313" key="3">
    <source>
        <dbReference type="Proteomes" id="UP000499080"/>
    </source>
</evidence>
<evidence type="ECO:0000256" key="1">
    <source>
        <dbReference type="SAM" id="MobiDB-lite"/>
    </source>
</evidence>
<keyword evidence="3" id="KW-1185">Reference proteome</keyword>
<comment type="caution">
    <text evidence="2">The sequence shown here is derived from an EMBL/GenBank/DDBJ whole genome shotgun (WGS) entry which is preliminary data.</text>
</comment>
<feature type="region of interest" description="Disordered" evidence="1">
    <location>
        <begin position="1"/>
        <end position="39"/>
    </location>
</feature>
<organism evidence="2 3">
    <name type="scientific">Araneus ventricosus</name>
    <name type="common">Orbweaver spider</name>
    <name type="synonym">Epeira ventricosa</name>
    <dbReference type="NCBI Taxonomy" id="182803"/>
    <lineage>
        <taxon>Eukaryota</taxon>
        <taxon>Metazoa</taxon>
        <taxon>Ecdysozoa</taxon>
        <taxon>Arthropoda</taxon>
        <taxon>Chelicerata</taxon>
        <taxon>Arachnida</taxon>
        <taxon>Araneae</taxon>
        <taxon>Araneomorphae</taxon>
        <taxon>Entelegynae</taxon>
        <taxon>Araneoidea</taxon>
        <taxon>Araneidae</taxon>
        <taxon>Araneus</taxon>
    </lineage>
</organism>
<dbReference type="Proteomes" id="UP000499080">
    <property type="component" value="Unassembled WGS sequence"/>
</dbReference>
<sequence length="95" mass="10463">MVNVFKSGTVTRHGVTPALPKHPGGGCLNENSRDVIPRTDDGVPMAITILGPTPSTGDTSHHRSDSTITIPIREEKTRLLIRWRIIYLLVGETHR</sequence>
<reference evidence="2 3" key="1">
    <citation type="journal article" date="2019" name="Sci. Rep.">
        <title>Orb-weaving spider Araneus ventricosus genome elucidates the spidroin gene catalogue.</title>
        <authorList>
            <person name="Kono N."/>
            <person name="Nakamura H."/>
            <person name="Ohtoshi R."/>
            <person name="Moran D.A.P."/>
            <person name="Shinohara A."/>
            <person name="Yoshida Y."/>
            <person name="Fujiwara M."/>
            <person name="Mori M."/>
            <person name="Tomita M."/>
            <person name="Arakawa K."/>
        </authorList>
    </citation>
    <scope>NUCLEOTIDE SEQUENCE [LARGE SCALE GENOMIC DNA]</scope>
</reference>
<accession>A0A4Y2IFP0</accession>
<name>A0A4Y2IFP0_ARAVE</name>
<proteinExistence type="predicted"/>
<protein>
    <submittedName>
        <fullName evidence="2">Uncharacterized protein</fullName>
    </submittedName>
</protein>